<dbReference type="InterPro" id="IPR029405">
    <property type="entry name" value="APCDD1_dom"/>
</dbReference>
<sequence>MKGLSFAAIATLCLATQAFAAEPPSIVGHWKSTQCEVRPGGGDQKYYVKRDFTYSKSDSKAVITFYMDATCNEAQKMSRVVITGPYVVRSQPVTTAGATQGASPAHFIFSTLKITPLADGFAQYLNTAAPGTCGTQKWAVGKEQDVTSTNGCSAVFSFNTCPWEQDVVKVVGDELFFGARPASGGCNPDATHLPTELQVALKRAPSH</sequence>
<evidence type="ECO:0000256" key="5">
    <source>
        <dbReference type="ARBA" id="ARBA00023180"/>
    </source>
</evidence>
<dbReference type="OrthoDB" id="7854574at2"/>
<dbReference type="EMBL" id="JABFJV010000188">
    <property type="protein sequence ID" value="NOK36868.1"/>
    <property type="molecule type" value="Genomic_DNA"/>
</dbReference>
<dbReference type="PANTHER" id="PTHR31021">
    <property type="entry name" value="ADENOMATOSIS POLYPOSIS COLI DOWN-REGULATED 1"/>
    <property type="match status" value="1"/>
</dbReference>
<keyword evidence="2" id="KW-0812">Transmembrane</keyword>
<feature type="domain" description="APCDD1" evidence="7">
    <location>
        <begin position="12"/>
        <end position="206"/>
    </location>
</feature>
<evidence type="ECO:0000256" key="2">
    <source>
        <dbReference type="ARBA" id="ARBA00022692"/>
    </source>
</evidence>
<evidence type="ECO:0000256" key="3">
    <source>
        <dbReference type="ARBA" id="ARBA00022729"/>
    </source>
</evidence>
<dbReference type="PANTHER" id="PTHR31021:SF1">
    <property type="entry name" value="CHROMOSOME UNDETERMINED SCAFFOLD_56, WHOLE GENOME SHOTGUN SEQUENCE"/>
    <property type="match status" value="1"/>
</dbReference>
<name>A0A3A8I9K3_9BACT</name>
<dbReference type="Proteomes" id="UP000563426">
    <property type="component" value="Unassembled WGS sequence"/>
</dbReference>
<protein>
    <recommendedName>
        <fullName evidence="7">APCDD1 domain-containing protein</fullName>
    </recommendedName>
</protein>
<dbReference type="GO" id="GO:0005886">
    <property type="term" value="C:plasma membrane"/>
    <property type="evidence" value="ECO:0007669"/>
    <property type="project" value="InterPro"/>
</dbReference>
<evidence type="ECO:0000313" key="8">
    <source>
        <dbReference type="EMBL" id="NOK36868.1"/>
    </source>
</evidence>
<reference evidence="8 9" key="1">
    <citation type="submission" date="2020-05" db="EMBL/GenBank/DDBJ databases">
        <authorList>
            <person name="Whitworth D."/>
        </authorList>
    </citation>
    <scope>NUCLEOTIDE SEQUENCE [LARGE SCALE GENOMIC DNA]</scope>
    <source>
        <strain evidence="8 9">AB043B</strain>
    </source>
</reference>
<organism evidence="8 9">
    <name type="scientific">Corallococcus exercitus</name>
    <dbReference type="NCBI Taxonomy" id="2316736"/>
    <lineage>
        <taxon>Bacteria</taxon>
        <taxon>Pseudomonadati</taxon>
        <taxon>Myxococcota</taxon>
        <taxon>Myxococcia</taxon>
        <taxon>Myxococcales</taxon>
        <taxon>Cystobacterineae</taxon>
        <taxon>Myxococcaceae</taxon>
        <taxon>Corallococcus</taxon>
    </lineage>
</organism>
<evidence type="ECO:0000256" key="1">
    <source>
        <dbReference type="ARBA" id="ARBA00004167"/>
    </source>
</evidence>
<feature type="chain" id="PRO_5044076073" description="APCDD1 domain-containing protein" evidence="6">
    <location>
        <begin position="21"/>
        <end position="207"/>
    </location>
</feature>
<comment type="subcellular location">
    <subcellularLocation>
        <location evidence="1">Membrane</location>
        <topology evidence="1">Single-pass membrane protein</topology>
    </subcellularLocation>
</comment>
<evidence type="ECO:0000313" key="9">
    <source>
        <dbReference type="Proteomes" id="UP000563426"/>
    </source>
</evidence>
<evidence type="ECO:0000256" key="4">
    <source>
        <dbReference type="ARBA" id="ARBA00023136"/>
    </source>
</evidence>
<evidence type="ECO:0000259" key="7">
    <source>
        <dbReference type="SMART" id="SM01352"/>
    </source>
</evidence>
<keyword evidence="4" id="KW-0472">Membrane</keyword>
<dbReference type="SMART" id="SM01352">
    <property type="entry name" value="APCDDC"/>
    <property type="match status" value="1"/>
</dbReference>
<accession>A0A3A8I9K3</accession>
<proteinExistence type="predicted"/>
<dbReference type="AlphaFoldDB" id="A0A3A8I9K3"/>
<evidence type="ECO:0000256" key="6">
    <source>
        <dbReference type="SAM" id="SignalP"/>
    </source>
</evidence>
<dbReference type="InterPro" id="IPR042425">
    <property type="entry name" value="APCDD1"/>
</dbReference>
<keyword evidence="5" id="KW-0325">Glycoprotein</keyword>
<dbReference type="GO" id="GO:0017147">
    <property type="term" value="F:Wnt-protein binding"/>
    <property type="evidence" value="ECO:0007669"/>
    <property type="project" value="InterPro"/>
</dbReference>
<dbReference type="GO" id="GO:0030178">
    <property type="term" value="P:negative regulation of Wnt signaling pathway"/>
    <property type="evidence" value="ECO:0007669"/>
    <property type="project" value="InterPro"/>
</dbReference>
<keyword evidence="3 6" id="KW-0732">Signal</keyword>
<dbReference type="Pfam" id="PF14921">
    <property type="entry name" value="APCDDC"/>
    <property type="match status" value="1"/>
</dbReference>
<keyword evidence="9" id="KW-1185">Reference proteome</keyword>
<comment type="caution">
    <text evidence="8">The sequence shown here is derived from an EMBL/GenBank/DDBJ whole genome shotgun (WGS) entry which is preliminary data.</text>
</comment>
<gene>
    <name evidence="8" type="ORF">HMI49_27035</name>
</gene>
<dbReference type="RefSeq" id="WP_120527540.1">
    <property type="nucleotide sequence ID" value="NZ_JABFJV010000188.1"/>
</dbReference>
<feature type="signal peptide" evidence="6">
    <location>
        <begin position="1"/>
        <end position="20"/>
    </location>
</feature>